<comment type="caution">
    <text evidence="2">The sequence shown here is derived from an EMBL/GenBank/DDBJ whole genome shotgun (WGS) entry which is preliminary data.</text>
</comment>
<organism evidence="2 3">
    <name type="scientific">Favolaschia claudopus</name>
    <dbReference type="NCBI Taxonomy" id="2862362"/>
    <lineage>
        <taxon>Eukaryota</taxon>
        <taxon>Fungi</taxon>
        <taxon>Dikarya</taxon>
        <taxon>Basidiomycota</taxon>
        <taxon>Agaricomycotina</taxon>
        <taxon>Agaricomycetes</taxon>
        <taxon>Agaricomycetidae</taxon>
        <taxon>Agaricales</taxon>
        <taxon>Marasmiineae</taxon>
        <taxon>Mycenaceae</taxon>
        <taxon>Favolaschia</taxon>
    </lineage>
</organism>
<feature type="compositionally biased region" description="Polar residues" evidence="1">
    <location>
        <begin position="119"/>
        <end position="128"/>
    </location>
</feature>
<accession>A0AAW0E1Y4</accession>
<evidence type="ECO:0000313" key="3">
    <source>
        <dbReference type="Proteomes" id="UP001362999"/>
    </source>
</evidence>
<feature type="compositionally biased region" description="Low complexity" evidence="1">
    <location>
        <begin position="160"/>
        <end position="184"/>
    </location>
</feature>
<proteinExistence type="predicted"/>
<protein>
    <submittedName>
        <fullName evidence="2">Uncharacterized protein</fullName>
    </submittedName>
</protein>
<dbReference type="Proteomes" id="UP001362999">
    <property type="component" value="Unassembled WGS sequence"/>
</dbReference>
<dbReference type="EMBL" id="JAWWNJ010000004">
    <property type="protein sequence ID" value="KAK7057862.1"/>
    <property type="molecule type" value="Genomic_DNA"/>
</dbReference>
<feature type="region of interest" description="Disordered" evidence="1">
    <location>
        <begin position="318"/>
        <end position="343"/>
    </location>
</feature>
<sequence>MTEYDYSPDAIERYHAKLAEISRWTQKTANVQQKDPFTPQTPANNANEPLPSTRSKSRRRTRSSDRDGDREGSRKDRERGQRVKERDASMSTAPGLDRSRSLGPRPRTAPPRGDVYGVQQPQTTSPTSVYPLQQPAQQQQQPQQYYQMPATAPPFPGSYPHPYYYNQNPYQQHAPHPQQSQPANTHARSRSTTHIPAPATLHIPAVPTNANPTAAPGKPARTRSYSVAQAPPVPPPLRSNSYPYGSAPPPPGYTYAYPQQQQQAGYPGYGNTKQGYAGGGAAFVPTPGYAAYSYAPPPPQQAPRMSPTKEVPLLKRVFGFGKGGGEKRRSRSVSVGPGRKDGY</sequence>
<feature type="compositionally biased region" description="Polar residues" evidence="1">
    <location>
        <begin position="27"/>
        <end position="47"/>
    </location>
</feature>
<feature type="region of interest" description="Disordered" evidence="1">
    <location>
        <begin position="27"/>
        <end position="257"/>
    </location>
</feature>
<dbReference type="AlphaFoldDB" id="A0AAW0E1Y4"/>
<gene>
    <name evidence="2" type="ORF">R3P38DRAFT_3546841</name>
</gene>
<reference evidence="2 3" key="1">
    <citation type="journal article" date="2024" name="J Genomics">
        <title>Draft genome sequencing and assembly of Favolaschia claudopus CIRM-BRFM 2984 isolated from oak limbs.</title>
        <authorList>
            <person name="Navarro D."/>
            <person name="Drula E."/>
            <person name="Chaduli D."/>
            <person name="Cazenave R."/>
            <person name="Ahrendt S."/>
            <person name="Wang J."/>
            <person name="Lipzen A."/>
            <person name="Daum C."/>
            <person name="Barry K."/>
            <person name="Grigoriev I.V."/>
            <person name="Favel A."/>
            <person name="Rosso M.N."/>
            <person name="Martin F."/>
        </authorList>
    </citation>
    <scope>NUCLEOTIDE SEQUENCE [LARGE SCALE GENOMIC DNA]</scope>
    <source>
        <strain evidence="2 3">CIRM-BRFM 2984</strain>
    </source>
</reference>
<evidence type="ECO:0000313" key="2">
    <source>
        <dbReference type="EMBL" id="KAK7057862.1"/>
    </source>
</evidence>
<name>A0AAW0E1Y4_9AGAR</name>
<feature type="compositionally biased region" description="Basic and acidic residues" evidence="1">
    <location>
        <begin position="62"/>
        <end position="88"/>
    </location>
</feature>
<keyword evidence="3" id="KW-1185">Reference proteome</keyword>
<evidence type="ECO:0000256" key="1">
    <source>
        <dbReference type="SAM" id="MobiDB-lite"/>
    </source>
</evidence>
<feature type="compositionally biased region" description="Low complexity" evidence="1">
    <location>
        <begin position="204"/>
        <end position="219"/>
    </location>
</feature>
<feature type="compositionally biased region" description="Low complexity" evidence="1">
    <location>
        <begin position="130"/>
        <end position="150"/>
    </location>
</feature>